<feature type="domain" description="YdbS-like PH" evidence="2">
    <location>
        <begin position="66"/>
        <end position="139"/>
    </location>
</feature>
<proteinExistence type="predicted"/>
<feature type="transmembrane region" description="Helical" evidence="1">
    <location>
        <begin position="47"/>
        <end position="67"/>
    </location>
</feature>
<reference evidence="3 4" key="1">
    <citation type="submission" date="2021-03" db="EMBL/GenBank/DDBJ databases">
        <title>Sequencing the genomes of 1000 actinobacteria strains.</title>
        <authorList>
            <person name="Klenk H.-P."/>
        </authorList>
    </citation>
    <scope>NUCLEOTIDE SEQUENCE [LARGE SCALE GENOMIC DNA]</scope>
    <source>
        <strain evidence="3 4">DSM 24221</strain>
    </source>
</reference>
<comment type="caution">
    <text evidence="3">The sequence shown here is derived from an EMBL/GenBank/DDBJ whole genome shotgun (WGS) entry which is preliminary data.</text>
</comment>
<dbReference type="PANTHER" id="PTHR37938:SF1">
    <property type="entry name" value="BLL0215 PROTEIN"/>
    <property type="match status" value="1"/>
</dbReference>
<evidence type="ECO:0000256" key="1">
    <source>
        <dbReference type="SAM" id="Phobius"/>
    </source>
</evidence>
<dbReference type="PANTHER" id="PTHR37938">
    <property type="entry name" value="BLL0215 PROTEIN"/>
    <property type="match status" value="1"/>
</dbReference>
<accession>A0ABS4ZJU5</accession>
<evidence type="ECO:0000313" key="4">
    <source>
        <dbReference type="Proteomes" id="UP001519362"/>
    </source>
</evidence>
<evidence type="ECO:0000259" key="2">
    <source>
        <dbReference type="Pfam" id="PF03703"/>
    </source>
</evidence>
<dbReference type="InterPro" id="IPR005182">
    <property type="entry name" value="YdbS-like_PH"/>
</dbReference>
<organism evidence="3 4">
    <name type="scientific">Microbacterium amylolyticum</name>
    <dbReference type="NCBI Taxonomy" id="936337"/>
    <lineage>
        <taxon>Bacteria</taxon>
        <taxon>Bacillati</taxon>
        <taxon>Actinomycetota</taxon>
        <taxon>Actinomycetes</taxon>
        <taxon>Micrococcales</taxon>
        <taxon>Microbacteriaceae</taxon>
        <taxon>Microbacterium</taxon>
    </lineage>
</organism>
<gene>
    <name evidence="3" type="ORF">JOF34_002142</name>
</gene>
<dbReference type="Pfam" id="PF03703">
    <property type="entry name" value="bPH_2"/>
    <property type="match status" value="1"/>
</dbReference>
<keyword evidence="1" id="KW-0472">Membrane</keyword>
<keyword evidence="4" id="KW-1185">Reference proteome</keyword>
<name>A0ABS4ZJU5_9MICO</name>
<evidence type="ECO:0000313" key="3">
    <source>
        <dbReference type="EMBL" id="MBP2437556.1"/>
    </source>
</evidence>
<dbReference type="RefSeq" id="WP_241245072.1">
    <property type="nucleotide sequence ID" value="NZ_CP049253.1"/>
</dbReference>
<feature type="transmembrane region" description="Helical" evidence="1">
    <location>
        <begin position="17"/>
        <end position="35"/>
    </location>
</feature>
<keyword evidence="1" id="KW-0812">Transmembrane</keyword>
<dbReference type="Proteomes" id="UP001519362">
    <property type="component" value="Unassembled WGS sequence"/>
</dbReference>
<protein>
    <submittedName>
        <fullName evidence="3">Membrane protein YdbS with pleckstrin-like domain</fullName>
    </submittedName>
</protein>
<dbReference type="EMBL" id="JAGIOL010000001">
    <property type="protein sequence ID" value="MBP2437556.1"/>
    <property type="molecule type" value="Genomic_DNA"/>
</dbReference>
<keyword evidence="1" id="KW-1133">Transmembrane helix</keyword>
<sequence length="172" mass="18976">MAEEQIIARFRSSGRKLMWSALLLIAVSGATGYFWSALPSPFEDWMLLAAAGAVVLFFVVVPWWAWAQRRYIVTTRRVVVSRGILIRRRSELLHAAGYGIDVRRGPLQRISGTGTIVLSGAGGTLELRNVPGPGVVRETLADQVEVGRILAHREAQQQAADPYFSAGEIMDR</sequence>